<dbReference type="OrthoDB" id="3034217at2"/>
<feature type="domain" description="CHAD" evidence="2">
    <location>
        <begin position="226"/>
        <end position="585"/>
    </location>
</feature>
<dbReference type="InterPro" id="IPR038186">
    <property type="entry name" value="CHAD_dom_sf"/>
</dbReference>
<dbReference type="PANTHER" id="PTHR39339:SF1">
    <property type="entry name" value="CHAD DOMAIN-CONTAINING PROTEIN"/>
    <property type="match status" value="1"/>
</dbReference>
<dbReference type="PANTHER" id="PTHR39339">
    <property type="entry name" value="SLR1444 PROTEIN"/>
    <property type="match status" value="1"/>
</dbReference>
<evidence type="ECO:0000313" key="4">
    <source>
        <dbReference type="Proteomes" id="UP000290849"/>
    </source>
</evidence>
<dbReference type="Gene3D" id="1.40.20.10">
    <property type="entry name" value="CHAD domain"/>
    <property type="match status" value="1"/>
</dbReference>
<feature type="domain" description="CYTH" evidence="1">
    <location>
        <begin position="1"/>
        <end position="193"/>
    </location>
</feature>
<dbReference type="SUPFAM" id="SSF55154">
    <property type="entry name" value="CYTH-like phosphatases"/>
    <property type="match status" value="1"/>
</dbReference>
<reference evidence="3 4" key="1">
    <citation type="journal article" date="2017" name="Int. J. Syst. Evol. Microbiol.">
        <title>Achromobacter aloeverae sp. nov., isolated from the root of Aloe vera (L.) Burm.f.</title>
        <authorList>
            <person name="Kuncharoen N."/>
            <person name="Muramatsu Y."/>
            <person name="Shibata C."/>
            <person name="Kamakura Y."/>
            <person name="Nakagawa Y."/>
            <person name="Tanasupawat S."/>
        </authorList>
    </citation>
    <scope>NUCLEOTIDE SEQUENCE [LARGE SCALE GENOMIC DNA]</scope>
    <source>
        <strain evidence="3 4">AVA-1</strain>
    </source>
</reference>
<dbReference type="InterPro" id="IPR007899">
    <property type="entry name" value="CHAD_dom"/>
</dbReference>
<sequence>MSEQELKLHVPAAARKALEQEVKQRDATRIRMHAMYFDTPERELARARVAIRLRREGNAWVQTLKTPGSNAITRVELNHPRPGPILDLSVYAGTEVEATLAGLKGELGLRYETDVSRLIRKVRNRHGTVEISYDRGLLRADALELPINEIEFELMSGKPAAMFTAARAWLRRHGLVMDARSKSERGDRLARLAHTLDGLQDDAARAAEIDDFWAATGARNVRLDPAMSPAQALGEVAAECLDQIIRNAAVLAEVDTDGIRKAGNAEHVHQLRVGMRRLRSAWRLYDGWAGMPNAALQEGIRTFFAAFGANRDQDVLQESIIPALVRAGMPTFPMEAPPPSAPSREIAASPEFQGWLLDMLEWSLDVPAAATGPAGGLAGAASPASSDAIAANGVTAGDEAAAALGLVGQQAGAQAVAQALQSAQAAGAVPAPVDWDSAHAPQIVPAIIPLVPPEQEAPPTLHDLLAKRLRKWHRRVLDEGQRFAKLDIPSRHALRKRAKRLRYGLNFTESLLPSVKVRDYKTRLAAVQDVLGEMNDLSVAHDLYRQWSAQYPQAWFALGWISARQEELVAKAERAFKQFAHAKEFWK</sequence>
<accession>A0A4Q1HKJ5</accession>
<dbReference type="EMBL" id="PYAL01000003">
    <property type="protein sequence ID" value="RXN90561.1"/>
    <property type="molecule type" value="Genomic_DNA"/>
</dbReference>
<dbReference type="PROSITE" id="PS51707">
    <property type="entry name" value="CYTH"/>
    <property type="match status" value="1"/>
</dbReference>
<dbReference type="Pfam" id="PF05235">
    <property type="entry name" value="CHAD"/>
    <property type="match status" value="1"/>
</dbReference>
<dbReference type="InterPro" id="IPR023577">
    <property type="entry name" value="CYTH_domain"/>
</dbReference>
<keyword evidence="4" id="KW-1185">Reference proteome</keyword>
<proteinExistence type="predicted"/>
<dbReference type="Pfam" id="PF01928">
    <property type="entry name" value="CYTH"/>
    <property type="match status" value="1"/>
</dbReference>
<organism evidence="3 4">
    <name type="scientific">Achromobacter aloeverae</name>
    <dbReference type="NCBI Taxonomy" id="1750518"/>
    <lineage>
        <taxon>Bacteria</taxon>
        <taxon>Pseudomonadati</taxon>
        <taxon>Pseudomonadota</taxon>
        <taxon>Betaproteobacteria</taxon>
        <taxon>Burkholderiales</taxon>
        <taxon>Alcaligenaceae</taxon>
        <taxon>Achromobacter</taxon>
    </lineage>
</organism>
<dbReference type="CDD" id="cd07756">
    <property type="entry name" value="CYTH-like_Pase_CHAD"/>
    <property type="match status" value="1"/>
</dbReference>
<dbReference type="AlphaFoldDB" id="A0A4Q1HKJ5"/>
<protein>
    <submittedName>
        <fullName evidence="3">Inorganic triphosphatase</fullName>
    </submittedName>
</protein>
<dbReference type="SMART" id="SM00880">
    <property type="entry name" value="CHAD"/>
    <property type="match status" value="1"/>
</dbReference>
<evidence type="ECO:0000259" key="1">
    <source>
        <dbReference type="PROSITE" id="PS51707"/>
    </source>
</evidence>
<dbReference type="RefSeq" id="WP_129150991.1">
    <property type="nucleotide sequence ID" value="NZ_JBHSDO010000014.1"/>
</dbReference>
<dbReference type="Proteomes" id="UP000290849">
    <property type="component" value="Unassembled WGS sequence"/>
</dbReference>
<evidence type="ECO:0000313" key="3">
    <source>
        <dbReference type="EMBL" id="RXN90561.1"/>
    </source>
</evidence>
<comment type="caution">
    <text evidence="3">The sequence shown here is derived from an EMBL/GenBank/DDBJ whole genome shotgun (WGS) entry which is preliminary data.</text>
</comment>
<dbReference type="PROSITE" id="PS51708">
    <property type="entry name" value="CHAD"/>
    <property type="match status" value="1"/>
</dbReference>
<gene>
    <name evidence="3" type="ORF">C7R54_13860</name>
</gene>
<evidence type="ECO:0000259" key="2">
    <source>
        <dbReference type="PROSITE" id="PS51708"/>
    </source>
</evidence>
<dbReference type="InterPro" id="IPR033469">
    <property type="entry name" value="CYTH-like_dom_sf"/>
</dbReference>
<name>A0A4Q1HKJ5_9BURK</name>
<dbReference type="Gene3D" id="2.40.320.10">
    <property type="entry name" value="Hypothetical Protein Pfu-838710-001"/>
    <property type="match status" value="1"/>
</dbReference>
<dbReference type="SMART" id="SM01118">
    <property type="entry name" value="CYTH"/>
    <property type="match status" value="1"/>
</dbReference>